<gene>
    <name evidence="1" type="ORF">OZ401_001724</name>
</gene>
<dbReference type="RefSeq" id="WP_341467831.1">
    <property type="nucleotide sequence ID" value="NZ_CP128399.1"/>
</dbReference>
<dbReference type="Proteomes" id="UP001431572">
    <property type="component" value="Chromosome 1"/>
</dbReference>
<keyword evidence="2" id="KW-1185">Reference proteome</keyword>
<evidence type="ECO:0000313" key="2">
    <source>
        <dbReference type="Proteomes" id="UP001431572"/>
    </source>
</evidence>
<dbReference type="EMBL" id="CP128399">
    <property type="protein sequence ID" value="WJW65944.1"/>
    <property type="molecule type" value="Genomic_DNA"/>
</dbReference>
<dbReference type="SUPFAM" id="SSF48371">
    <property type="entry name" value="ARM repeat"/>
    <property type="match status" value="2"/>
</dbReference>
<proteinExistence type="predicted"/>
<accession>A0ABY9AYI5</accession>
<dbReference type="Pfam" id="PF13646">
    <property type="entry name" value="HEAT_2"/>
    <property type="match status" value="1"/>
</dbReference>
<protein>
    <submittedName>
        <fullName evidence="1">HEAT repeat domain-containing protein</fullName>
    </submittedName>
</protein>
<dbReference type="InterPro" id="IPR011989">
    <property type="entry name" value="ARM-like"/>
</dbReference>
<reference evidence="1" key="1">
    <citation type="journal article" date="2024" name="Nature">
        <title>Anoxygenic phototroph of the Chloroflexota uses a type I reaction centre.</title>
        <authorList>
            <person name="Tsuji J.M."/>
            <person name="Shaw N.A."/>
            <person name="Nagashima S."/>
            <person name="Venkiteswaran J.J."/>
            <person name="Schiff S.L."/>
            <person name="Watanabe T."/>
            <person name="Fukui M."/>
            <person name="Hanada S."/>
            <person name="Tank M."/>
            <person name="Neufeld J.D."/>
        </authorList>
    </citation>
    <scope>NUCLEOTIDE SEQUENCE</scope>
    <source>
        <strain evidence="1">L227-S17</strain>
    </source>
</reference>
<evidence type="ECO:0000313" key="1">
    <source>
        <dbReference type="EMBL" id="WJW65944.1"/>
    </source>
</evidence>
<dbReference type="PANTHER" id="PTHR12697">
    <property type="entry name" value="PBS LYASE HEAT-LIKE PROTEIN"/>
    <property type="match status" value="1"/>
</dbReference>
<dbReference type="Gene3D" id="1.25.10.10">
    <property type="entry name" value="Leucine-rich Repeat Variant"/>
    <property type="match status" value="3"/>
</dbReference>
<sequence>MLTCQPIYERLTVLINQSVVAVIQPHIYHGNFMQEINLYLQILNNLTDQKRFLAESLLARLALHLTQNSQNEKTRKQLWIEYTYLPDAIEKNNFSFLDYLTDSNPTLTFERSIEQVGEVFGWALESGFLDSTERLLFFSNPRLQYYFCALGCYQLQIDPTKLRIDGESAKVLEYWQYIDPTLQEKVINTLKQTKDKHFYIAVNILGALLSHKIDKNIMSLITDRTMLGEIRSELIKSFFWINPDTTWIEELFIILSDVSEHKWTRQSAAIAIGKSKSQSSDRLINLYYGSQDPFTRQLAIIGLGQILLPGTVEVFCSALNDSDQKVREKAASFLYQLNSGNKKAWYWDKLLKFIDDSNKYVRIGIVAALTTIFPEESVDLLGSRLINEPGGFINSCIVTHLRVQKAIPYLIKALDDPEKEPVAVEAAYSLQLIGDKQAIPTLYRKLKDKNEDHILRSACASALIVYKDEQLPSVLLAIARKEGYSQWWFELLEAIEEYQLPQFPRELIVEMRSLGYYELEKACEVWGSLQLPESEEYFILLLNEGSEAEKNAALVGLGATRRKEYFEMLKNKYQSGNTSTRIAAVKALKLLGGDEAKNLLEWIKLNDIGEKVRGDQIRYYATAALEELNAEGRT</sequence>
<name>A0ABY9AYI5_9CHLR</name>
<organism evidence="1 2">
    <name type="scientific">Candidatus Chlorohelix allophototropha</name>
    <dbReference type="NCBI Taxonomy" id="3003348"/>
    <lineage>
        <taxon>Bacteria</taxon>
        <taxon>Bacillati</taxon>
        <taxon>Chloroflexota</taxon>
        <taxon>Chloroflexia</taxon>
        <taxon>Candidatus Chloroheliales</taxon>
        <taxon>Candidatus Chloroheliaceae</taxon>
        <taxon>Candidatus Chlorohelix</taxon>
    </lineage>
</organism>
<dbReference type="PANTHER" id="PTHR12697:SF5">
    <property type="entry name" value="DEOXYHYPUSINE HYDROXYLASE"/>
    <property type="match status" value="1"/>
</dbReference>
<dbReference type="InterPro" id="IPR016024">
    <property type="entry name" value="ARM-type_fold"/>
</dbReference>